<dbReference type="InterPro" id="IPR045536">
    <property type="entry name" value="DUF6431"/>
</dbReference>
<sequence>MIIPYDLEVSLNEYSQKGKANDFPVFDQCPNCQCTSSGNLYRNGFYWRNAVTQEVELRIPICRMKCLLCKANISILPDFLNPYFQYSLHTILKSVEQALEKKKGNGYRQLWRYHLRRFIRNINWIHNFYIDNEGDINEKGKKEAINYMKRILDFGESSFLRRSWGHLSTYFMAH</sequence>
<keyword evidence="3" id="KW-1185">Reference proteome</keyword>
<accession>A0ABT7LDG1</accession>
<name>A0ABT7LDG1_9BACI</name>
<organism evidence="2 3">
    <name type="scientific">Aquibacillus rhizosphaerae</name>
    <dbReference type="NCBI Taxonomy" id="3051431"/>
    <lineage>
        <taxon>Bacteria</taxon>
        <taxon>Bacillati</taxon>
        <taxon>Bacillota</taxon>
        <taxon>Bacilli</taxon>
        <taxon>Bacillales</taxon>
        <taxon>Bacillaceae</taxon>
        <taxon>Aquibacillus</taxon>
    </lineage>
</organism>
<feature type="domain" description="DUF6431" evidence="1">
    <location>
        <begin position="29"/>
        <end position="98"/>
    </location>
</feature>
<dbReference type="Proteomes" id="UP001235343">
    <property type="component" value="Unassembled WGS sequence"/>
</dbReference>
<evidence type="ECO:0000259" key="1">
    <source>
        <dbReference type="Pfam" id="PF20020"/>
    </source>
</evidence>
<evidence type="ECO:0000313" key="3">
    <source>
        <dbReference type="Proteomes" id="UP001235343"/>
    </source>
</evidence>
<proteinExistence type="predicted"/>
<gene>
    <name evidence="2" type="ORF">QQS35_19560</name>
</gene>
<evidence type="ECO:0000313" key="2">
    <source>
        <dbReference type="EMBL" id="MDL4842635.1"/>
    </source>
</evidence>
<protein>
    <submittedName>
        <fullName evidence="2">DUF6431 domain-containing protein</fullName>
    </submittedName>
</protein>
<reference evidence="2 3" key="1">
    <citation type="submission" date="2023-06" db="EMBL/GenBank/DDBJ databases">
        <title>Aquibacillus rhizosphaerae LR5S19.</title>
        <authorList>
            <person name="Sun J.-Q."/>
        </authorList>
    </citation>
    <scope>NUCLEOTIDE SEQUENCE [LARGE SCALE GENOMIC DNA]</scope>
    <source>
        <strain evidence="2 3">LR5S19</strain>
    </source>
</reference>
<dbReference type="EMBL" id="JASTZU010000061">
    <property type="protein sequence ID" value="MDL4842635.1"/>
    <property type="molecule type" value="Genomic_DNA"/>
</dbReference>
<dbReference type="Pfam" id="PF20020">
    <property type="entry name" value="DUF6431"/>
    <property type="match status" value="1"/>
</dbReference>
<comment type="caution">
    <text evidence="2">The sequence shown here is derived from an EMBL/GenBank/DDBJ whole genome shotgun (WGS) entry which is preliminary data.</text>
</comment>
<dbReference type="RefSeq" id="WP_285933928.1">
    <property type="nucleotide sequence ID" value="NZ_JASTZU010000061.1"/>
</dbReference>